<keyword evidence="13" id="KW-1185">Reference proteome</keyword>
<dbReference type="GO" id="GO:0000976">
    <property type="term" value="F:transcription cis-regulatory region binding"/>
    <property type="evidence" value="ECO:0007669"/>
    <property type="project" value="UniProtKB-ARBA"/>
</dbReference>
<keyword evidence="7" id="KW-0539">Nucleus</keyword>
<dbReference type="SUPFAM" id="SSF57959">
    <property type="entry name" value="Leucine zipper domain"/>
    <property type="match status" value="1"/>
</dbReference>
<keyword evidence="6" id="KW-0804">Transcription</keyword>
<dbReference type="GO" id="GO:0005634">
    <property type="term" value="C:nucleus"/>
    <property type="evidence" value="ECO:0007669"/>
    <property type="project" value="UniProtKB-SubCell"/>
</dbReference>
<feature type="domain" description="DOG1" evidence="11">
    <location>
        <begin position="158"/>
        <end position="368"/>
    </location>
</feature>
<dbReference type="GO" id="GO:0006351">
    <property type="term" value="P:DNA-templated transcription"/>
    <property type="evidence" value="ECO:0007669"/>
    <property type="project" value="InterPro"/>
</dbReference>
<evidence type="ECO:0000256" key="2">
    <source>
        <dbReference type="ARBA" id="ARBA00007163"/>
    </source>
</evidence>
<dbReference type="CDD" id="cd14708">
    <property type="entry name" value="bZIP_HBP1b-like"/>
    <property type="match status" value="1"/>
</dbReference>
<evidence type="ECO:0000256" key="3">
    <source>
        <dbReference type="ARBA" id="ARBA00023015"/>
    </source>
</evidence>
<keyword evidence="4" id="KW-0238">DNA-binding</keyword>
<dbReference type="Pfam" id="PF00170">
    <property type="entry name" value="bZIP_1"/>
    <property type="match status" value="1"/>
</dbReference>
<comment type="subcellular location">
    <subcellularLocation>
        <location evidence="1">Nucleus</location>
    </subcellularLocation>
</comment>
<gene>
    <name evidence="12" type="primary">TGA1_1</name>
    <name evidence="12" type="ORF">Tsubulata_000271</name>
</gene>
<dbReference type="PANTHER" id="PTHR45693:SF36">
    <property type="entry name" value="TRANSCRIPTION FACTOR TGA4"/>
    <property type="match status" value="1"/>
</dbReference>
<keyword evidence="5" id="KW-0010">Activator</keyword>
<reference evidence="12" key="2">
    <citation type="journal article" date="2023" name="Plants (Basel)">
        <title>Annotation of the Turnera subulata (Passifloraceae) Draft Genome Reveals the S-Locus Evolved after the Divergence of Turneroideae from Passifloroideae in a Stepwise Manner.</title>
        <authorList>
            <person name="Henning P.M."/>
            <person name="Roalson E.H."/>
            <person name="Mir W."/>
            <person name="McCubbin A.G."/>
            <person name="Shore J.S."/>
        </authorList>
    </citation>
    <scope>NUCLEOTIDE SEQUENCE</scope>
    <source>
        <strain evidence="12">F60SS</strain>
    </source>
</reference>
<evidence type="ECO:0000256" key="9">
    <source>
        <dbReference type="SAM" id="MobiDB-lite"/>
    </source>
</evidence>
<dbReference type="PANTHER" id="PTHR45693">
    <property type="entry name" value="TRANSCRIPTION FACTOR TGA9"/>
    <property type="match status" value="1"/>
</dbReference>
<proteinExistence type="inferred from homology"/>
<feature type="coiled-coil region" evidence="8">
    <location>
        <begin position="108"/>
        <end position="135"/>
    </location>
</feature>
<dbReference type="PROSITE" id="PS51806">
    <property type="entry name" value="DOG1"/>
    <property type="match status" value="1"/>
</dbReference>
<dbReference type="PROSITE" id="PS50217">
    <property type="entry name" value="BZIP"/>
    <property type="match status" value="1"/>
</dbReference>
<dbReference type="OrthoDB" id="2015618at2759"/>
<organism evidence="12 13">
    <name type="scientific">Turnera subulata</name>
    <dbReference type="NCBI Taxonomy" id="218843"/>
    <lineage>
        <taxon>Eukaryota</taxon>
        <taxon>Viridiplantae</taxon>
        <taxon>Streptophyta</taxon>
        <taxon>Embryophyta</taxon>
        <taxon>Tracheophyta</taxon>
        <taxon>Spermatophyta</taxon>
        <taxon>Magnoliopsida</taxon>
        <taxon>eudicotyledons</taxon>
        <taxon>Gunneridae</taxon>
        <taxon>Pentapetalae</taxon>
        <taxon>rosids</taxon>
        <taxon>fabids</taxon>
        <taxon>Malpighiales</taxon>
        <taxon>Passifloraceae</taxon>
        <taxon>Turnera</taxon>
    </lineage>
</organism>
<evidence type="ECO:0000256" key="7">
    <source>
        <dbReference type="ARBA" id="ARBA00023242"/>
    </source>
</evidence>
<evidence type="ECO:0000256" key="5">
    <source>
        <dbReference type="ARBA" id="ARBA00023159"/>
    </source>
</evidence>
<evidence type="ECO:0000256" key="8">
    <source>
        <dbReference type="SAM" id="Coils"/>
    </source>
</evidence>
<comment type="similarity">
    <text evidence="2">Belongs to the bZIP family.</text>
</comment>
<dbReference type="InterPro" id="IPR004827">
    <property type="entry name" value="bZIP"/>
</dbReference>
<sequence length="373" mass="42275">MNSSAQFVTSGRMGLYEPIHQIGMWGETFRNSEHPEASIPMIIAGNPHTSAPIILPVETKIDNQSEDTSNGSLGAPSKYEQEATKPIDKIQRRLAQNREAARKSRLRKKAYIQQLESSRLKLAQMEQELERYRQQGLYLGGGLEPSNLGFGGAINSGIATFEMEYGHWLEEQTRHICNLKAALNTHISDVELRLHVDNGMNHYFELFKLKATAARADVFYMISGMWKSSAERFFLWIGGFRPSELLKVLVPHLDPLSDQQQVDVFNLRQSCQQAEDALTQGMEKLQQNLAETVADSQFCEASCMPQMETAMEKLEALVRFVQQADHLRQETLQQMSRILTTRQAARGLLALGEYFQRLRALSSLWVTSPREPT</sequence>
<dbReference type="PROSITE" id="PS00036">
    <property type="entry name" value="BZIP_BASIC"/>
    <property type="match status" value="1"/>
</dbReference>
<evidence type="ECO:0000259" key="10">
    <source>
        <dbReference type="PROSITE" id="PS50217"/>
    </source>
</evidence>
<evidence type="ECO:0000259" key="11">
    <source>
        <dbReference type="PROSITE" id="PS51806"/>
    </source>
</evidence>
<dbReference type="EMBL" id="JAKUCV010003099">
    <property type="protein sequence ID" value="KAJ4840171.1"/>
    <property type="molecule type" value="Genomic_DNA"/>
</dbReference>
<evidence type="ECO:0000313" key="13">
    <source>
        <dbReference type="Proteomes" id="UP001141552"/>
    </source>
</evidence>
<name>A0A9Q0G1B7_9ROSI</name>
<reference evidence="12" key="1">
    <citation type="submission" date="2022-02" db="EMBL/GenBank/DDBJ databases">
        <authorList>
            <person name="Henning P.M."/>
            <person name="McCubbin A.G."/>
            <person name="Shore J.S."/>
        </authorList>
    </citation>
    <scope>NUCLEOTIDE SEQUENCE</scope>
    <source>
        <strain evidence="12">F60SS</strain>
        <tissue evidence="12">Leaves</tissue>
    </source>
</reference>
<accession>A0A9Q0G1B7</accession>
<feature type="domain" description="BZIP" evidence="10">
    <location>
        <begin position="87"/>
        <end position="131"/>
    </location>
</feature>
<dbReference type="SMART" id="SM00338">
    <property type="entry name" value="BRLZ"/>
    <property type="match status" value="1"/>
</dbReference>
<comment type="caution">
    <text evidence="12">The sequence shown here is derived from an EMBL/GenBank/DDBJ whole genome shotgun (WGS) entry which is preliminary data.</text>
</comment>
<dbReference type="Proteomes" id="UP001141552">
    <property type="component" value="Unassembled WGS sequence"/>
</dbReference>
<keyword evidence="8" id="KW-0175">Coiled coil</keyword>
<feature type="region of interest" description="Disordered" evidence="9">
    <location>
        <begin position="63"/>
        <end position="85"/>
    </location>
</feature>
<evidence type="ECO:0000256" key="6">
    <source>
        <dbReference type="ARBA" id="ARBA00023163"/>
    </source>
</evidence>
<evidence type="ECO:0000313" key="12">
    <source>
        <dbReference type="EMBL" id="KAJ4840171.1"/>
    </source>
</evidence>
<dbReference type="Gene3D" id="1.20.5.170">
    <property type="match status" value="1"/>
</dbReference>
<dbReference type="AlphaFoldDB" id="A0A9Q0G1B7"/>
<dbReference type="InterPro" id="IPR046347">
    <property type="entry name" value="bZIP_sf"/>
</dbReference>
<dbReference type="InterPro" id="IPR025422">
    <property type="entry name" value="TGA_domain"/>
</dbReference>
<protein>
    <submittedName>
        <fullName evidence="12">Guanine nucleotide-binding protein, alpha-1 subunit tga1</fullName>
    </submittedName>
</protein>
<evidence type="ECO:0000256" key="1">
    <source>
        <dbReference type="ARBA" id="ARBA00004123"/>
    </source>
</evidence>
<dbReference type="Pfam" id="PF14144">
    <property type="entry name" value="DOG1"/>
    <property type="match status" value="1"/>
</dbReference>
<keyword evidence="3" id="KW-0805">Transcription regulation</keyword>
<dbReference type="FunFam" id="1.20.5.170:FF:000019">
    <property type="entry name" value="BZIP family transcription factor"/>
    <property type="match status" value="1"/>
</dbReference>
<evidence type="ECO:0000256" key="4">
    <source>
        <dbReference type="ARBA" id="ARBA00023125"/>
    </source>
</evidence>
<dbReference type="GO" id="GO:0003700">
    <property type="term" value="F:DNA-binding transcription factor activity"/>
    <property type="evidence" value="ECO:0007669"/>
    <property type="project" value="InterPro"/>
</dbReference>